<name>A0AAN8TF43_SOLBU</name>
<organism evidence="1 2">
    <name type="scientific">Solanum bulbocastanum</name>
    <name type="common">Wild potato</name>
    <dbReference type="NCBI Taxonomy" id="147425"/>
    <lineage>
        <taxon>Eukaryota</taxon>
        <taxon>Viridiplantae</taxon>
        <taxon>Streptophyta</taxon>
        <taxon>Embryophyta</taxon>
        <taxon>Tracheophyta</taxon>
        <taxon>Spermatophyta</taxon>
        <taxon>Magnoliopsida</taxon>
        <taxon>eudicotyledons</taxon>
        <taxon>Gunneridae</taxon>
        <taxon>Pentapetalae</taxon>
        <taxon>asterids</taxon>
        <taxon>lamiids</taxon>
        <taxon>Solanales</taxon>
        <taxon>Solanaceae</taxon>
        <taxon>Solanoideae</taxon>
        <taxon>Solaneae</taxon>
        <taxon>Solanum</taxon>
    </lineage>
</organism>
<gene>
    <name evidence="1" type="ORF">RDI58_014525</name>
</gene>
<accession>A0AAN8TF43</accession>
<comment type="caution">
    <text evidence="1">The sequence shown here is derived from an EMBL/GenBank/DDBJ whole genome shotgun (WGS) entry which is preliminary data.</text>
</comment>
<reference evidence="1 2" key="1">
    <citation type="submission" date="2024-02" db="EMBL/GenBank/DDBJ databases">
        <title>de novo genome assembly of Solanum bulbocastanum strain 11H21.</title>
        <authorList>
            <person name="Hosaka A.J."/>
        </authorList>
    </citation>
    <scope>NUCLEOTIDE SEQUENCE [LARGE SCALE GENOMIC DNA]</scope>
    <source>
        <tissue evidence="1">Young leaves</tissue>
    </source>
</reference>
<keyword evidence="2" id="KW-1185">Reference proteome</keyword>
<dbReference type="EMBL" id="JBANQN010000006">
    <property type="protein sequence ID" value="KAK6786000.1"/>
    <property type="molecule type" value="Genomic_DNA"/>
</dbReference>
<evidence type="ECO:0000313" key="1">
    <source>
        <dbReference type="EMBL" id="KAK6786000.1"/>
    </source>
</evidence>
<proteinExistence type="predicted"/>
<sequence length="12" mass="1459">MSKQFLLHNVLE</sequence>
<protein>
    <submittedName>
        <fullName evidence="1">Uncharacterized protein</fullName>
    </submittedName>
</protein>
<dbReference type="Proteomes" id="UP001371456">
    <property type="component" value="Unassembled WGS sequence"/>
</dbReference>
<evidence type="ECO:0000313" key="2">
    <source>
        <dbReference type="Proteomes" id="UP001371456"/>
    </source>
</evidence>